<organism evidence="8 9">
    <name type="scientific">Christiangramia antarctica</name>
    <dbReference type="NCBI Taxonomy" id="2058158"/>
    <lineage>
        <taxon>Bacteria</taxon>
        <taxon>Pseudomonadati</taxon>
        <taxon>Bacteroidota</taxon>
        <taxon>Flavobacteriia</taxon>
        <taxon>Flavobacteriales</taxon>
        <taxon>Flavobacteriaceae</taxon>
        <taxon>Christiangramia</taxon>
    </lineage>
</organism>
<feature type="chain" id="PRO_5047227515" evidence="6">
    <location>
        <begin position="25"/>
        <end position="538"/>
    </location>
</feature>
<protein>
    <submittedName>
        <fullName evidence="8">Arabinan endo-1,5-alpha-L-arabinosidase</fullName>
    </submittedName>
</protein>
<evidence type="ECO:0000256" key="4">
    <source>
        <dbReference type="ARBA" id="ARBA00023295"/>
    </source>
</evidence>
<dbReference type="Proteomes" id="UP001597438">
    <property type="component" value="Unassembled WGS sequence"/>
</dbReference>
<sequence length="538" mass="60489">MLRRRFLTGSALTIMLVLMIFVSACTKDDPLPEEMEEVVEEEEEVPVDAFAGPTYRDDYTSIASWNNRSQWNLANVHDPSVVKDGDYYYMYQTDASYGNAHDGHGHYPSRRSQDLVNWEYMGAVFSEAPGWIKDSLNNMRADMDPALPPIQNPNYGFWAPHITKVGDIFRLYYSVVVTNPIVGNDPNTSWTERAFIGLAVSSDLSSGNWEDKGMVISSVADGLESYQRNGGNDWSAYFKFNAIDPSFVVTPNGEQWLVYGSWHSGIAAVQIDPSTGKPFKLETVADYGVRIAGRGSNDNRWQGLEAPEIIYNEDTGYYYLFLAYDELSVAYNTRVARSQNITGPYVGIDGLNVTAGAQAWPILTHPYKFDGHTGWVGISHPSVFQNPDTKEWYYSSQGRLPENVPGINVSNAVMMGQIREIYWTEDGWPLVAPERYAGVPDAEITKEDIVGTWEEITLEYQYRIMQTSYDVVFNADNSLGGSLSGSWNFDEDSQKLTINGNNFIVDTAWNWEASPRKKTFTYVGLSSTGRSIWGKKKN</sequence>
<dbReference type="InterPro" id="IPR032291">
    <property type="entry name" value="Abn2_C"/>
</dbReference>
<evidence type="ECO:0000256" key="1">
    <source>
        <dbReference type="ARBA" id="ARBA00004834"/>
    </source>
</evidence>
<evidence type="ECO:0000259" key="7">
    <source>
        <dbReference type="Pfam" id="PF16369"/>
    </source>
</evidence>
<evidence type="ECO:0000256" key="6">
    <source>
        <dbReference type="SAM" id="SignalP"/>
    </source>
</evidence>
<dbReference type="Pfam" id="PF16369">
    <property type="entry name" value="GH43_C"/>
    <property type="match status" value="1"/>
</dbReference>
<accession>A0ABW5XAB8</accession>
<dbReference type="CDD" id="cd08998">
    <property type="entry name" value="GH43_Arb43a-like"/>
    <property type="match status" value="1"/>
</dbReference>
<name>A0ABW5XAB8_9FLAO</name>
<dbReference type="Gene3D" id="2.115.10.20">
    <property type="entry name" value="Glycosyl hydrolase domain, family 43"/>
    <property type="match status" value="1"/>
</dbReference>
<dbReference type="InterPro" id="IPR006710">
    <property type="entry name" value="Glyco_hydro_43"/>
</dbReference>
<comment type="pathway">
    <text evidence="1">Glycan metabolism; L-arabinan degradation.</text>
</comment>
<dbReference type="Gene3D" id="2.40.128.10">
    <property type="match status" value="1"/>
</dbReference>
<keyword evidence="4 5" id="KW-0326">Glycosidase</keyword>
<comment type="similarity">
    <text evidence="2 5">Belongs to the glycosyl hydrolase 43 family.</text>
</comment>
<dbReference type="InterPro" id="IPR023296">
    <property type="entry name" value="Glyco_hydro_beta-prop_sf"/>
</dbReference>
<dbReference type="Pfam" id="PF04616">
    <property type="entry name" value="Glyco_hydro_43"/>
    <property type="match status" value="1"/>
</dbReference>
<dbReference type="PROSITE" id="PS51257">
    <property type="entry name" value="PROKAR_LIPOPROTEIN"/>
    <property type="match status" value="1"/>
</dbReference>
<gene>
    <name evidence="8" type="ORF">ACFSYS_19565</name>
</gene>
<keyword evidence="3 5" id="KW-0378">Hydrolase</keyword>
<evidence type="ECO:0000313" key="8">
    <source>
        <dbReference type="EMBL" id="MFD2835500.1"/>
    </source>
</evidence>
<feature type="signal peptide" evidence="6">
    <location>
        <begin position="1"/>
        <end position="24"/>
    </location>
</feature>
<keyword evidence="9" id="KW-1185">Reference proteome</keyword>
<proteinExistence type="inferred from homology"/>
<dbReference type="EMBL" id="JBHUOJ010000041">
    <property type="protein sequence ID" value="MFD2835500.1"/>
    <property type="molecule type" value="Genomic_DNA"/>
</dbReference>
<evidence type="ECO:0000256" key="3">
    <source>
        <dbReference type="ARBA" id="ARBA00022801"/>
    </source>
</evidence>
<dbReference type="PANTHER" id="PTHR43301">
    <property type="entry name" value="ARABINAN ENDO-1,5-ALPHA-L-ARABINOSIDASE"/>
    <property type="match status" value="1"/>
</dbReference>
<evidence type="ECO:0000313" key="9">
    <source>
        <dbReference type="Proteomes" id="UP001597438"/>
    </source>
</evidence>
<comment type="caution">
    <text evidence="8">The sequence shown here is derived from an EMBL/GenBank/DDBJ whole genome shotgun (WGS) entry which is preliminary data.</text>
</comment>
<feature type="domain" description="Extracellular endo-alpha-(1-&gt;5)-L-arabinanase C-terminal" evidence="7">
    <location>
        <begin position="433"/>
        <end position="534"/>
    </location>
</feature>
<reference evidence="9" key="1">
    <citation type="journal article" date="2019" name="Int. J. Syst. Evol. Microbiol.">
        <title>The Global Catalogue of Microorganisms (GCM) 10K type strain sequencing project: providing services to taxonomists for standard genome sequencing and annotation.</title>
        <authorList>
            <consortium name="The Broad Institute Genomics Platform"/>
            <consortium name="The Broad Institute Genome Sequencing Center for Infectious Disease"/>
            <person name="Wu L."/>
            <person name="Ma J."/>
        </authorList>
    </citation>
    <scope>NUCLEOTIDE SEQUENCE [LARGE SCALE GENOMIC DNA]</scope>
    <source>
        <strain evidence="9">KCTC 52925</strain>
    </source>
</reference>
<dbReference type="RefSeq" id="WP_251742243.1">
    <property type="nucleotide sequence ID" value="NZ_JBHUOJ010000041.1"/>
</dbReference>
<dbReference type="InterPro" id="IPR050727">
    <property type="entry name" value="GH43_arabinanases"/>
</dbReference>
<keyword evidence="6" id="KW-0732">Signal</keyword>
<evidence type="ECO:0000256" key="5">
    <source>
        <dbReference type="RuleBase" id="RU361187"/>
    </source>
</evidence>
<dbReference type="SUPFAM" id="SSF75005">
    <property type="entry name" value="Arabinanase/levansucrase/invertase"/>
    <property type="match status" value="1"/>
</dbReference>
<dbReference type="PANTHER" id="PTHR43301:SF3">
    <property type="entry name" value="ARABINAN ENDO-1,5-ALPHA-L-ARABINOSIDASE A-RELATED"/>
    <property type="match status" value="1"/>
</dbReference>
<evidence type="ECO:0000256" key="2">
    <source>
        <dbReference type="ARBA" id="ARBA00009865"/>
    </source>
</evidence>